<keyword evidence="2" id="KW-1185">Reference proteome</keyword>
<accession>A0ABU7D139</accession>
<proteinExistence type="predicted"/>
<gene>
    <name evidence="1" type="ORF">CHARACLAT_027052</name>
</gene>
<dbReference type="Proteomes" id="UP001352852">
    <property type="component" value="Unassembled WGS sequence"/>
</dbReference>
<comment type="caution">
    <text evidence="1">The sequence shown here is derived from an EMBL/GenBank/DDBJ whole genome shotgun (WGS) entry which is preliminary data.</text>
</comment>
<evidence type="ECO:0000313" key="1">
    <source>
        <dbReference type="EMBL" id="MED6268866.1"/>
    </source>
</evidence>
<reference evidence="1 2" key="1">
    <citation type="submission" date="2021-06" db="EMBL/GenBank/DDBJ databases">
        <authorList>
            <person name="Palmer J.M."/>
        </authorList>
    </citation>
    <scope>NUCLEOTIDE SEQUENCE [LARGE SCALE GENOMIC DNA]</scope>
    <source>
        <strain evidence="1 2">CL_MEX2019</strain>
        <tissue evidence="1">Muscle</tissue>
    </source>
</reference>
<name>A0ABU7D139_9TELE</name>
<organism evidence="1 2">
    <name type="scientific">Characodon lateralis</name>
    <dbReference type="NCBI Taxonomy" id="208331"/>
    <lineage>
        <taxon>Eukaryota</taxon>
        <taxon>Metazoa</taxon>
        <taxon>Chordata</taxon>
        <taxon>Craniata</taxon>
        <taxon>Vertebrata</taxon>
        <taxon>Euteleostomi</taxon>
        <taxon>Actinopterygii</taxon>
        <taxon>Neopterygii</taxon>
        <taxon>Teleostei</taxon>
        <taxon>Neoteleostei</taxon>
        <taxon>Acanthomorphata</taxon>
        <taxon>Ovalentaria</taxon>
        <taxon>Atherinomorphae</taxon>
        <taxon>Cyprinodontiformes</taxon>
        <taxon>Goodeidae</taxon>
        <taxon>Characodon</taxon>
    </lineage>
</organism>
<sequence>MASDLEELIFIPAASHSAANRPSVCFWSWLEGASRTTSSAKRRDEIHWSPNQTPLAASRNPVHKSYGKDAQVFVHCAAFNLGQDLLVKEINNLNGFLSWNNNS</sequence>
<dbReference type="EMBL" id="JAHUTJ010011549">
    <property type="protein sequence ID" value="MED6268866.1"/>
    <property type="molecule type" value="Genomic_DNA"/>
</dbReference>
<evidence type="ECO:0000313" key="2">
    <source>
        <dbReference type="Proteomes" id="UP001352852"/>
    </source>
</evidence>
<protein>
    <submittedName>
        <fullName evidence="1">Uncharacterized protein</fullName>
    </submittedName>
</protein>